<accession>A0A6C0BMI7</accession>
<dbReference type="InterPro" id="IPR001841">
    <property type="entry name" value="Znf_RING"/>
</dbReference>
<feature type="compositionally biased region" description="Basic residues" evidence="4">
    <location>
        <begin position="223"/>
        <end position="234"/>
    </location>
</feature>
<evidence type="ECO:0000256" key="3">
    <source>
        <dbReference type="ARBA" id="ARBA00022833"/>
    </source>
</evidence>
<dbReference type="PANTHER" id="PTHR45931">
    <property type="entry name" value="SI:CH211-59O9.10"/>
    <property type="match status" value="1"/>
</dbReference>
<dbReference type="InterPro" id="IPR013083">
    <property type="entry name" value="Znf_RING/FYVE/PHD"/>
</dbReference>
<sequence length="234" mass="27387">MKPHFYTCSLPMAPIQTRVEFVMEELPEAVVNLNRLLDSTYNMLVAVIMELPLHVPDEDEPLMPGDPRRDEHVIDLAHYYGEYIHVQAEHELPQSMLDKHAFLVALTRWMVDPTEDLFIDIEYNPDDFGEDVAKVGYTPAEVEQHTVKRARKRFRLDVEQPHCTICLEAFEPDTEVRRLNCWHIYHDHCLQGWLKNHTTCPLCLVDIAEKRKKKSVRGLQPTRRSKRLRGIPPE</sequence>
<keyword evidence="2" id="KW-0863">Zinc-finger</keyword>
<evidence type="ECO:0000256" key="2">
    <source>
        <dbReference type="ARBA" id="ARBA00022771"/>
    </source>
</evidence>
<reference evidence="6" key="1">
    <citation type="journal article" date="2020" name="Nature">
        <title>Giant virus diversity and host interactions through global metagenomics.</title>
        <authorList>
            <person name="Schulz F."/>
            <person name="Roux S."/>
            <person name="Paez-Espino D."/>
            <person name="Jungbluth S."/>
            <person name="Walsh D.A."/>
            <person name="Denef V.J."/>
            <person name="McMahon K.D."/>
            <person name="Konstantinidis K.T."/>
            <person name="Eloe-Fadrosh E.A."/>
            <person name="Kyrpides N.C."/>
            <person name="Woyke T."/>
        </authorList>
    </citation>
    <scope>NUCLEOTIDE SEQUENCE</scope>
    <source>
        <strain evidence="6">GVMAG-M-3300017989-17</strain>
    </source>
</reference>
<keyword evidence="1" id="KW-0479">Metal-binding</keyword>
<evidence type="ECO:0000259" key="5">
    <source>
        <dbReference type="PROSITE" id="PS50089"/>
    </source>
</evidence>
<evidence type="ECO:0000256" key="4">
    <source>
        <dbReference type="SAM" id="MobiDB-lite"/>
    </source>
</evidence>
<dbReference type="CDD" id="cd16454">
    <property type="entry name" value="RING-H2_PA-TM-RING"/>
    <property type="match status" value="1"/>
</dbReference>
<dbReference type="EMBL" id="MN739201">
    <property type="protein sequence ID" value="QHS93232.1"/>
    <property type="molecule type" value="Genomic_DNA"/>
</dbReference>
<dbReference type="PANTHER" id="PTHR45931:SF3">
    <property type="entry name" value="RING ZINC FINGER-CONTAINING PROTEIN"/>
    <property type="match status" value="1"/>
</dbReference>
<dbReference type="GO" id="GO:0005634">
    <property type="term" value="C:nucleus"/>
    <property type="evidence" value="ECO:0007669"/>
    <property type="project" value="TreeGrafter"/>
</dbReference>
<dbReference type="GO" id="GO:0061630">
    <property type="term" value="F:ubiquitin protein ligase activity"/>
    <property type="evidence" value="ECO:0007669"/>
    <property type="project" value="TreeGrafter"/>
</dbReference>
<proteinExistence type="predicted"/>
<dbReference type="Gene3D" id="3.30.40.10">
    <property type="entry name" value="Zinc/RING finger domain, C3HC4 (zinc finger)"/>
    <property type="match status" value="1"/>
</dbReference>
<name>A0A6C0BMI7_9ZZZZ</name>
<dbReference type="SMART" id="SM00184">
    <property type="entry name" value="RING"/>
    <property type="match status" value="1"/>
</dbReference>
<dbReference type="GO" id="GO:0008270">
    <property type="term" value="F:zinc ion binding"/>
    <property type="evidence" value="ECO:0007669"/>
    <property type="project" value="UniProtKB-KW"/>
</dbReference>
<keyword evidence="3" id="KW-0862">Zinc</keyword>
<dbReference type="Pfam" id="PF13639">
    <property type="entry name" value="zf-RING_2"/>
    <property type="match status" value="1"/>
</dbReference>
<feature type="domain" description="RING-type" evidence="5">
    <location>
        <begin position="163"/>
        <end position="203"/>
    </location>
</feature>
<organism evidence="6">
    <name type="scientific">viral metagenome</name>
    <dbReference type="NCBI Taxonomy" id="1070528"/>
    <lineage>
        <taxon>unclassified sequences</taxon>
        <taxon>metagenomes</taxon>
        <taxon>organismal metagenomes</taxon>
    </lineage>
</organism>
<dbReference type="AlphaFoldDB" id="A0A6C0BMI7"/>
<evidence type="ECO:0000313" key="6">
    <source>
        <dbReference type="EMBL" id="QHS93232.1"/>
    </source>
</evidence>
<feature type="region of interest" description="Disordered" evidence="4">
    <location>
        <begin position="215"/>
        <end position="234"/>
    </location>
</feature>
<protein>
    <recommendedName>
        <fullName evidence="5">RING-type domain-containing protein</fullName>
    </recommendedName>
</protein>
<dbReference type="InterPro" id="IPR051834">
    <property type="entry name" value="RING_finger_E3_ligase"/>
</dbReference>
<dbReference type="GO" id="GO:0006511">
    <property type="term" value="P:ubiquitin-dependent protein catabolic process"/>
    <property type="evidence" value="ECO:0007669"/>
    <property type="project" value="TreeGrafter"/>
</dbReference>
<dbReference type="SUPFAM" id="SSF57850">
    <property type="entry name" value="RING/U-box"/>
    <property type="match status" value="1"/>
</dbReference>
<evidence type="ECO:0000256" key="1">
    <source>
        <dbReference type="ARBA" id="ARBA00022723"/>
    </source>
</evidence>
<dbReference type="PROSITE" id="PS50089">
    <property type="entry name" value="ZF_RING_2"/>
    <property type="match status" value="1"/>
</dbReference>